<dbReference type="InterPro" id="IPR029068">
    <property type="entry name" value="Glyas_Bleomycin-R_OHBP_Dase"/>
</dbReference>
<comment type="caution">
    <text evidence="2">The sequence shown here is derived from an EMBL/GenBank/DDBJ whole genome shotgun (WGS) entry which is preliminary data.</text>
</comment>
<dbReference type="AlphaFoldDB" id="A0A838ZT93"/>
<gene>
    <name evidence="2" type="ORF">HU137_10490</name>
</gene>
<name>A0A838ZT93_9FLAO</name>
<feature type="domain" description="VOC" evidence="1">
    <location>
        <begin position="10"/>
        <end position="130"/>
    </location>
</feature>
<evidence type="ECO:0000259" key="1">
    <source>
        <dbReference type="PROSITE" id="PS51819"/>
    </source>
</evidence>
<dbReference type="Pfam" id="PF00903">
    <property type="entry name" value="Glyoxalase"/>
    <property type="match status" value="1"/>
</dbReference>
<dbReference type="PROSITE" id="PS51819">
    <property type="entry name" value="VOC"/>
    <property type="match status" value="1"/>
</dbReference>
<dbReference type="PANTHER" id="PTHR33993">
    <property type="entry name" value="GLYOXALASE-RELATED"/>
    <property type="match status" value="1"/>
</dbReference>
<evidence type="ECO:0000313" key="3">
    <source>
        <dbReference type="Proteomes" id="UP000552241"/>
    </source>
</evidence>
<evidence type="ECO:0000313" key="2">
    <source>
        <dbReference type="EMBL" id="MBA5630201.1"/>
    </source>
</evidence>
<protein>
    <submittedName>
        <fullName evidence="2">VOC family protein</fullName>
    </submittedName>
</protein>
<dbReference type="InterPro" id="IPR052164">
    <property type="entry name" value="Anthracycline_SecMetBiosynth"/>
</dbReference>
<organism evidence="2 3">
    <name type="scientific">Moheibacter lacus</name>
    <dbReference type="NCBI Taxonomy" id="2745851"/>
    <lineage>
        <taxon>Bacteria</taxon>
        <taxon>Pseudomonadati</taxon>
        <taxon>Bacteroidota</taxon>
        <taxon>Flavobacteriia</taxon>
        <taxon>Flavobacteriales</taxon>
        <taxon>Weeksellaceae</taxon>
        <taxon>Moheibacter</taxon>
    </lineage>
</organism>
<dbReference type="Proteomes" id="UP000552241">
    <property type="component" value="Unassembled WGS sequence"/>
</dbReference>
<dbReference type="Gene3D" id="3.10.180.10">
    <property type="entry name" value="2,3-Dihydroxybiphenyl 1,2-Dioxygenase, domain 1"/>
    <property type="match status" value="1"/>
</dbReference>
<dbReference type="InterPro" id="IPR037523">
    <property type="entry name" value="VOC_core"/>
</dbReference>
<dbReference type="RefSeq" id="WP_182043803.1">
    <property type="nucleotide sequence ID" value="NZ_JACDZE010000003.1"/>
</dbReference>
<accession>A0A838ZT93</accession>
<dbReference type="PANTHER" id="PTHR33993:SF14">
    <property type="entry name" value="GB|AAF24581.1"/>
    <property type="match status" value="1"/>
</dbReference>
<keyword evidence="3" id="KW-1185">Reference proteome</keyword>
<dbReference type="InterPro" id="IPR004360">
    <property type="entry name" value="Glyas_Fos-R_dOase_dom"/>
</dbReference>
<dbReference type="SUPFAM" id="SSF54593">
    <property type="entry name" value="Glyoxalase/Bleomycin resistance protein/Dihydroxybiphenyl dioxygenase"/>
    <property type="match status" value="1"/>
</dbReference>
<sequence>MENQKPALGTIAWHDYTSNHADEMKEFYENVFNWTSDGIPMKDGEEEYEDFVMKTAEGNVVGGICNHRGKNTGIPAQWMVYITVENPQETAEKAVQLGGKIIKEYHDKEGNLMYAMIEDPIGTVFGIAKSN</sequence>
<dbReference type="EMBL" id="JACDZE010000003">
    <property type="protein sequence ID" value="MBA5630201.1"/>
    <property type="molecule type" value="Genomic_DNA"/>
</dbReference>
<reference evidence="2 3" key="1">
    <citation type="submission" date="2020-07" db="EMBL/GenBank/DDBJ databases">
        <title>Moheibacter lacus sp. nov., a member of the family Flavobacteriaceae isolated from freshwater lake sediment.</title>
        <authorList>
            <person name="Liu Y."/>
        </authorList>
    </citation>
    <scope>NUCLEOTIDE SEQUENCE [LARGE SCALE GENOMIC DNA]</scope>
    <source>
        <strain evidence="2 3">BDHS18</strain>
    </source>
</reference>
<dbReference type="CDD" id="cd07247">
    <property type="entry name" value="SgaA_N_like"/>
    <property type="match status" value="1"/>
</dbReference>
<proteinExistence type="predicted"/>